<reference evidence="1 2" key="1">
    <citation type="journal article" date="2022" name="Environ. Microbiol. Rep.">
        <title>Eco-phylogenetic analyses reveal divergent evolution of vitamin B12 metabolism in the marine bacterial family 'Psychromonadaceae'.</title>
        <authorList>
            <person name="Jin X."/>
            <person name="Yang Y."/>
            <person name="Cao H."/>
            <person name="Gao B."/>
            <person name="Zhao Z."/>
        </authorList>
    </citation>
    <scope>NUCLEOTIDE SEQUENCE [LARGE SCALE GENOMIC DNA]</scope>
    <source>
        <strain evidence="1 2">MKS20</strain>
    </source>
</reference>
<evidence type="ECO:0000313" key="1">
    <source>
        <dbReference type="EMBL" id="MCE2597283.1"/>
    </source>
</evidence>
<dbReference type="Proteomes" id="UP001201273">
    <property type="component" value="Unassembled WGS sequence"/>
</dbReference>
<name>A0ABS8WFD8_9GAMM</name>
<dbReference type="PANTHER" id="PTHR42194:SF1">
    <property type="entry name" value="UPF0276 PROTEIN HI_1600"/>
    <property type="match status" value="1"/>
</dbReference>
<dbReference type="InterPro" id="IPR007801">
    <property type="entry name" value="MbnB/TglH/ChrH"/>
</dbReference>
<dbReference type="Gene3D" id="3.20.20.150">
    <property type="entry name" value="Divalent-metal-dependent TIM barrel enzymes"/>
    <property type="match status" value="1"/>
</dbReference>
<keyword evidence="2" id="KW-1185">Reference proteome</keyword>
<accession>A0ABS8WFD8</accession>
<dbReference type="RefSeq" id="WP_233055036.1">
    <property type="nucleotide sequence ID" value="NZ_JAIMJA010000038.1"/>
</dbReference>
<dbReference type="Pfam" id="PF05114">
    <property type="entry name" value="MbnB_TglH_ChrH"/>
    <property type="match status" value="1"/>
</dbReference>
<gene>
    <name evidence="1" type="ORF">K6Y31_21140</name>
</gene>
<dbReference type="EMBL" id="JAIMJA010000038">
    <property type="protein sequence ID" value="MCE2597283.1"/>
    <property type="molecule type" value="Genomic_DNA"/>
</dbReference>
<organism evidence="1 2">
    <name type="scientific">Motilimonas cestriensis</name>
    <dbReference type="NCBI Taxonomy" id="2742685"/>
    <lineage>
        <taxon>Bacteria</taxon>
        <taxon>Pseudomonadati</taxon>
        <taxon>Pseudomonadota</taxon>
        <taxon>Gammaproteobacteria</taxon>
        <taxon>Alteromonadales</taxon>
        <taxon>Alteromonadales genera incertae sedis</taxon>
        <taxon>Motilimonas</taxon>
    </lineage>
</organism>
<proteinExistence type="predicted"/>
<comment type="caution">
    <text evidence="1">The sequence shown here is derived from an EMBL/GenBank/DDBJ whole genome shotgun (WGS) entry which is preliminary data.</text>
</comment>
<sequence>MSFAKLTGGVGIGLRHPHFAEILETKPELAFLEIHSENYFNPHGQSRYYLDQLMLQYPISCHGIGLSLGSSDPLSASHLMQLKDLVDHCQPVLISEHLSWGSINGQFFNDLLPLPYTQELLNHFSARVEQVQDILGRQILIENPSAYLQFSTVEMPEWALLNALVERTGCGLLLDLNNIYVSAMNLGFSSSEYLAEINANAVQEVHLAGFTRKVLPEGEILIDTHGSRVSDPVWHLYQSYLKANPTVATLIEWDSDIPPLSVLLEEQQKALVYG</sequence>
<dbReference type="NCBIfam" id="NF003818">
    <property type="entry name" value="PRK05409.1"/>
    <property type="match status" value="1"/>
</dbReference>
<evidence type="ECO:0000313" key="2">
    <source>
        <dbReference type="Proteomes" id="UP001201273"/>
    </source>
</evidence>
<protein>
    <submittedName>
        <fullName evidence="1">DUF692 domain-containing protein</fullName>
    </submittedName>
</protein>
<dbReference type="PANTHER" id="PTHR42194">
    <property type="entry name" value="UPF0276 PROTEIN HI_1600"/>
    <property type="match status" value="1"/>
</dbReference>